<sequence length="467" mass="52089">MSEVANGIGRHIITLTAHESIMQMKWKVVNLHSYTIAIITIKLSILALLARIFSTAPRSFHIGIWMLIEWMILWAAALVLAYCVQCRPFASQWDPRNYCHSRLKLEYSASILNAVHDVLTFCLPQRIIWNLHLAARKRLAVSMAFFIGFVALLKIAYIQGAPGTSHKSDTYAIAPALINALEPLLASICSCLPAIPYFFCHVRLDGFYQLSSFFRSTRRLHGSRHFAIKNSSASPRYPPSKGLSRESTTELAQAVTRGGLAEKQRGRASGSWQGLLEITAYAVLTMAAVSNSAVRSVAVEELRRGIVYGRAFLEVKLHKLGKEQPVWVEKVLFHSPLLCSGFCIAALQAPSFTAEVPIRQPRTVVVNVPTTTLEKFRQFYSLLPLLAGEPTWQLRLCLNEAGLWYPGLAAQRHSIFPRDGMSPDGYLEYIPQTVDAVQHPQQTRNGARPDVGEDDDLHAEQPGQRVS</sequence>
<proteinExistence type="predicted"/>
<organism evidence="1 2">
    <name type="scientific">Aspergillus brunneoviolaceus CBS 621.78</name>
    <dbReference type="NCBI Taxonomy" id="1450534"/>
    <lineage>
        <taxon>Eukaryota</taxon>
        <taxon>Fungi</taxon>
        <taxon>Dikarya</taxon>
        <taxon>Ascomycota</taxon>
        <taxon>Pezizomycotina</taxon>
        <taxon>Eurotiomycetes</taxon>
        <taxon>Eurotiomycetidae</taxon>
        <taxon>Eurotiales</taxon>
        <taxon>Aspergillaceae</taxon>
        <taxon>Aspergillus</taxon>
        <taxon>Aspergillus subgen. Circumdati</taxon>
    </lineage>
</organism>
<dbReference type="Proteomes" id="UP000249057">
    <property type="component" value="Unassembled WGS sequence"/>
</dbReference>
<name>A0ACD1GI31_9EURO</name>
<reference evidence="1" key="1">
    <citation type="submission" date="2018-02" db="EMBL/GenBank/DDBJ databases">
        <title>The genomes of Aspergillus section Nigri reveals drivers in fungal speciation.</title>
        <authorList>
            <consortium name="DOE Joint Genome Institute"/>
            <person name="Vesth T.C."/>
            <person name="Nybo J."/>
            <person name="Theobald S."/>
            <person name="Brandl J."/>
            <person name="Frisvad J.C."/>
            <person name="Nielsen K.F."/>
            <person name="Lyhne E.K."/>
            <person name="Kogle M.E."/>
            <person name="Kuo A."/>
            <person name="Riley R."/>
            <person name="Clum A."/>
            <person name="Nolan M."/>
            <person name="Lipzen A."/>
            <person name="Salamov A."/>
            <person name="Henrissat B."/>
            <person name="Wiebenga A."/>
            <person name="De vries R.P."/>
            <person name="Grigoriev I.V."/>
            <person name="Mortensen U.H."/>
            <person name="Andersen M.R."/>
            <person name="Baker S.E."/>
        </authorList>
    </citation>
    <scope>NUCLEOTIDE SEQUENCE</scope>
    <source>
        <strain evidence="1">CBS 621.78</strain>
    </source>
</reference>
<gene>
    <name evidence="1" type="ORF">BO95DRAFT_460630</name>
</gene>
<keyword evidence="2" id="KW-1185">Reference proteome</keyword>
<evidence type="ECO:0000313" key="1">
    <source>
        <dbReference type="EMBL" id="RAH48769.1"/>
    </source>
</evidence>
<protein>
    <submittedName>
        <fullName evidence="1">Uncharacterized protein</fullName>
    </submittedName>
</protein>
<evidence type="ECO:0000313" key="2">
    <source>
        <dbReference type="Proteomes" id="UP000249057"/>
    </source>
</evidence>
<dbReference type="EMBL" id="KZ825321">
    <property type="protein sequence ID" value="RAH48769.1"/>
    <property type="molecule type" value="Genomic_DNA"/>
</dbReference>
<accession>A0ACD1GI31</accession>